<comment type="similarity">
    <text evidence="1">Belongs to the membrane fusion protein (MFP) (TC 8.A.1) family.</text>
</comment>
<dbReference type="Pfam" id="PF25917">
    <property type="entry name" value="BSH_RND"/>
    <property type="match status" value="1"/>
</dbReference>
<dbReference type="PROSITE" id="PS51257">
    <property type="entry name" value="PROKAR_LIPOPROTEIN"/>
    <property type="match status" value="1"/>
</dbReference>
<dbReference type="GO" id="GO:1990281">
    <property type="term" value="C:efflux pump complex"/>
    <property type="evidence" value="ECO:0007669"/>
    <property type="project" value="TreeGrafter"/>
</dbReference>
<dbReference type="EMBL" id="JAHESE010000037">
    <property type="protein sequence ID" value="MBT1711617.1"/>
    <property type="molecule type" value="Genomic_DNA"/>
</dbReference>
<comment type="caution">
    <text evidence="5">The sequence shown here is derived from an EMBL/GenBank/DDBJ whole genome shotgun (WGS) entry which is preliminary data.</text>
</comment>
<dbReference type="InterPro" id="IPR058792">
    <property type="entry name" value="Beta-barrel_RND_2"/>
</dbReference>
<evidence type="ECO:0000259" key="3">
    <source>
        <dbReference type="Pfam" id="PF25917"/>
    </source>
</evidence>
<evidence type="ECO:0000313" key="5">
    <source>
        <dbReference type="EMBL" id="MBT1711617.1"/>
    </source>
</evidence>
<dbReference type="PANTHER" id="PTHR30469">
    <property type="entry name" value="MULTIDRUG RESISTANCE PROTEIN MDTA"/>
    <property type="match status" value="1"/>
</dbReference>
<dbReference type="AlphaFoldDB" id="A0AAP2E4H8"/>
<keyword evidence="2" id="KW-0175">Coiled coil</keyword>
<dbReference type="SUPFAM" id="SSF111369">
    <property type="entry name" value="HlyD-like secretion proteins"/>
    <property type="match status" value="1"/>
</dbReference>
<name>A0AAP2E4H8_9BACT</name>
<keyword evidence="6" id="KW-1185">Reference proteome</keyword>
<dbReference type="InterPro" id="IPR058625">
    <property type="entry name" value="MdtA-like_BSH"/>
</dbReference>
<dbReference type="Proteomes" id="UP001319080">
    <property type="component" value="Unassembled WGS sequence"/>
</dbReference>
<evidence type="ECO:0000259" key="4">
    <source>
        <dbReference type="Pfam" id="PF25954"/>
    </source>
</evidence>
<dbReference type="NCBIfam" id="TIGR01730">
    <property type="entry name" value="RND_mfp"/>
    <property type="match status" value="1"/>
</dbReference>
<feature type="coiled-coil region" evidence="2">
    <location>
        <begin position="172"/>
        <end position="199"/>
    </location>
</feature>
<dbReference type="PANTHER" id="PTHR30469:SF15">
    <property type="entry name" value="HLYD FAMILY OF SECRETION PROTEINS"/>
    <property type="match status" value="1"/>
</dbReference>
<dbReference type="InterPro" id="IPR006143">
    <property type="entry name" value="RND_pump_MFP"/>
</dbReference>
<feature type="domain" description="Multidrug resistance protein MdtA-like barrel-sandwich hybrid" evidence="3">
    <location>
        <begin position="104"/>
        <end position="227"/>
    </location>
</feature>
<proteinExistence type="inferred from homology"/>
<gene>
    <name evidence="5" type="ORF">KK062_25465</name>
</gene>
<dbReference type="Pfam" id="PF25954">
    <property type="entry name" value="Beta-barrel_RND_2"/>
    <property type="match status" value="1"/>
</dbReference>
<dbReference type="GO" id="GO:0015562">
    <property type="term" value="F:efflux transmembrane transporter activity"/>
    <property type="evidence" value="ECO:0007669"/>
    <property type="project" value="TreeGrafter"/>
</dbReference>
<organism evidence="5 6">
    <name type="scientific">Dawidia cretensis</name>
    <dbReference type="NCBI Taxonomy" id="2782350"/>
    <lineage>
        <taxon>Bacteria</taxon>
        <taxon>Pseudomonadati</taxon>
        <taxon>Bacteroidota</taxon>
        <taxon>Cytophagia</taxon>
        <taxon>Cytophagales</taxon>
        <taxon>Chryseotaleaceae</taxon>
        <taxon>Dawidia</taxon>
    </lineage>
</organism>
<feature type="coiled-coil region" evidence="2">
    <location>
        <begin position="33"/>
        <end position="60"/>
    </location>
</feature>
<dbReference type="Gene3D" id="2.40.50.100">
    <property type="match status" value="1"/>
</dbReference>
<feature type="domain" description="CusB-like beta-barrel" evidence="4">
    <location>
        <begin position="234"/>
        <end position="304"/>
    </location>
</feature>
<dbReference type="Gene3D" id="2.40.420.20">
    <property type="match status" value="1"/>
</dbReference>
<dbReference type="Gene3D" id="1.10.287.470">
    <property type="entry name" value="Helix hairpin bin"/>
    <property type="match status" value="1"/>
</dbReference>
<evidence type="ECO:0000313" key="6">
    <source>
        <dbReference type="Proteomes" id="UP001319080"/>
    </source>
</evidence>
<accession>A0AAP2E4H8</accession>
<dbReference type="Gene3D" id="2.40.30.170">
    <property type="match status" value="1"/>
</dbReference>
<evidence type="ECO:0000256" key="2">
    <source>
        <dbReference type="SAM" id="Coils"/>
    </source>
</evidence>
<sequence>MKTIRTMKPNVYTSIGALTLVALLVACGGGNEVDKMKDELAEKKKEQAALMTDIKKLEAELAKLSPDSAKAKAKDIETKEVALRPFEHYVKTQGQIEAEDNILVSAKSPGVVTQVFVKEGQQVSKGQVLAQIDNSVIQANIAAQRSQLELATTVYERQKNLWDQKIGTEVQFLQAKTNKESLERQIGSLNEQLDMSRIKAPISGTVDEVAVKIGENIAPGMPAIRVVNASDLKVKANVSEAFVTTVKKNNKVRVLLPDLDNREIEATVTFVGKNIDPLSRTFPVEVKLKSQADLRPNMTAIIKVIYHTEASTMVIPANIIQSINDEKVVYVAEANGKDTVARRKVVKVAGVFDNLAQVDGLKAGDKIITVGYQGLNDGEPVKL</sequence>
<reference evidence="5 6" key="1">
    <citation type="submission" date="2021-05" db="EMBL/GenBank/DDBJ databases">
        <title>A Polyphasic approach of four new species of the genus Ohtaekwangia: Ohtaekwangia histidinii sp. nov., Ohtaekwangia cretensis sp. nov., Ohtaekwangia indiensis sp. nov., Ohtaekwangia reichenbachii sp. nov. from diverse environment.</title>
        <authorList>
            <person name="Octaviana S."/>
        </authorList>
    </citation>
    <scope>NUCLEOTIDE SEQUENCE [LARGE SCALE GENOMIC DNA]</scope>
    <source>
        <strain evidence="5 6">PWU5</strain>
    </source>
</reference>
<protein>
    <submittedName>
        <fullName evidence="5">Efflux RND transporter periplasmic adaptor subunit</fullName>
    </submittedName>
</protein>
<evidence type="ECO:0000256" key="1">
    <source>
        <dbReference type="ARBA" id="ARBA00009477"/>
    </source>
</evidence>